<name>A0A9K3GIK3_9EUKA</name>
<dbReference type="PANTHER" id="PTHR14136">
    <property type="entry name" value="BTB_POZ DOMAIN-CONTAINING PROTEIN KCTD9"/>
    <property type="match status" value="1"/>
</dbReference>
<evidence type="ECO:0000313" key="1">
    <source>
        <dbReference type="EMBL" id="GIQ83610.1"/>
    </source>
</evidence>
<dbReference type="InterPro" id="IPR001646">
    <property type="entry name" value="5peptide_repeat"/>
</dbReference>
<dbReference type="Proteomes" id="UP000265618">
    <property type="component" value="Unassembled WGS sequence"/>
</dbReference>
<dbReference type="EMBL" id="BDIP01001112">
    <property type="protein sequence ID" value="GIQ83610.1"/>
    <property type="molecule type" value="Genomic_DNA"/>
</dbReference>
<proteinExistence type="predicted"/>
<dbReference type="Gene3D" id="2.160.20.80">
    <property type="entry name" value="E3 ubiquitin-protein ligase SopA"/>
    <property type="match status" value="1"/>
</dbReference>
<dbReference type="SUPFAM" id="SSF141571">
    <property type="entry name" value="Pentapeptide repeat-like"/>
    <property type="match status" value="1"/>
</dbReference>
<sequence>MDGVHMTGASLLNVRLTSCPLTNAILDKASLVGLIMKDWDLSNSSLVGATLRGSSLTGCSLKGANLSHCDMSECVGLTNAHLREARHEMTGIQLQGVDIKGWDLSELDLTGSNLSGADLRECNMSGTCLKRSLLIGTRFCRGYEIRSALIPSVLWKGVHWYQEVGYGNTHNVSMAAEDSVSAEDFYSAVKRILGFRRDQFESEDSYTIYLIECMHGIAGLSTIPANMPLLLSSTAEDFYNRVRKVQSDSVTIPLLDTLTGVVRNGGFRTPSGERAYSHLLQRLTECVKHIAGLEVTLRDHQTPETCDPDTEDILAKYENALSKAVSAVVSTYREEETDPLTLWMVRLGRPLVDALVWLLRRETNATATLRNLEAFKSVAYILSDTWRPIESLLPVLTGIVRNHSTSVPVMITLQQIYINYNERESETDEREFAMTFCGAFHRMSANTADMVSLLEGTRFYVTGSMPFPYTDITGRALVQQLSSIVTDTPLHTGPGVLQSNRSLPPVVKLCVECVSQYFCRYGLPAAVASQVIETVFAVRHQYPTDRDTLKAVVSVCGGVVMGDTPRTDYDWPPEGESPEMLLSLCEPNYIQMVLPLFHGTTEEDIAARYSEGNGESCLKVLGVNAVVRAYQADVDTFVETQMGPALEAGLLESLFCMLECTPREHSSNRTSDSTAVGVAELCICAMGHAPAGWRDSVTQAQRDTVRRFHDRWESEFEAARKPHLRAMLMREIQAEWEDTERGSNPQTVLVYLNHIVEVCMTSDILFQRVTREYVAARTGTDYDQVAFGVAWNRMVAVGAISAPNGDDVFTFDM</sequence>
<comment type="caution">
    <text evidence="1">The sequence shown here is derived from an EMBL/GenBank/DDBJ whole genome shotgun (WGS) entry which is preliminary data.</text>
</comment>
<organism evidence="1 2">
    <name type="scientific">Kipferlia bialata</name>
    <dbReference type="NCBI Taxonomy" id="797122"/>
    <lineage>
        <taxon>Eukaryota</taxon>
        <taxon>Metamonada</taxon>
        <taxon>Carpediemonas-like organisms</taxon>
        <taxon>Kipferlia</taxon>
    </lineage>
</organism>
<keyword evidence="2" id="KW-1185">Reference proteome</keyword>
<accession>A0A9K3GIK3</accession>
<protein>
    <submittedName>
        <fullName evidence="1">Uncharacterized protein</fullName>
    </submittedName>
</protein>
<evidence type="ECO:0000313" key="2">
    <source>
        <dbReference type="Proteomes" id="UP000265618"/>
    </source>
</evidence>
<reference evidence="1 2" key="1">
    <citation type="journal article" date="2018" name="PLoS ONE">
        <title>The draft genome of Kipferlia bialata reveals reductive genome evolution in fornicate parasites.</title>
        <authorList>
            <person name="Tanifuji G."/>
            <person name="Takabayashi S."/>
            <person name="Kume K."/>
            <person name="Takagi M."/>
            <person name="Nakayama T."/>
            <person name="Kamikawa R."/>
            <person name="Inagaki Y."/>
            <person name="Hashimoto T."/>
        </authorList>
    </citation>
    <scope>NUCLEOTIDE SEQUENCE [LARGE SCALE GENOMIC DNA]</scope>
    <source>
        <strain evidence="1">NY0173</strain>
    </source>
</reference>
<dbReference type="PANTHER" id="PTHR14136:SF17">
    <property type="entry name" value="BTB_POZ DOMAIN-CONTAINING PROTEIN KCTD9"/>
    <property type="match status" value="1"/>
</dbReference>
<dbReference type="OrthoDB" id="9989223at2759"/>
<dbReference type="InterPro" id="IPR051082">
    <property type="entry name" value="Pentapeptide-BTB/POZ_domain"/>
</dbReference>
<dbReference type="Pfam" id="PF00805">
    <property type="entry name" value="Pentapeptide"/>
    <property type="match status" value="2"/>
</dbReference>
<dbReference type="AlphaFoldDB" id="A0A9K3GIK3"/>
<gene>
    <name evidence="1" type="ORF">KIPB_004960</name>
</gene>